<organism evidence="1">
    <name type="scientific">Rhizophora mucronata</name>
    <name type="common">Asiatic mangrove</name>
    <dbReference type="NCBI Taxonomy" id="61149"/>
    <lineage>
        <taxon>Eukaryota</taxon>
        <taxon>Viridiplantae</taxon>
        <taxon>Streptophyta</taxon>
        <taxon>Embryophyta</taxon>
        <taxon>Tracheophyta</taxon>
        <taxon>Spermatophyta</taxon>
        <taxon>Magnoliopsida</taxon>
        <taxon>eudicotyledons</taxon>
        <taxon>Gunneridae</taxon>
        <taxon>Pentapetalae</taxon>
        <taxon>rosids</taxon>
        <taxon>fabids</taxon>
        <taxon>Malpighiales</taxon>
        <taxon>Rhizophoraceae</taxon>
        <taxon>Rhizophora</taxon>
    </lineage>
</organism>
<name>A0A2P2Q8W3_RHIMU</name>
<sequence length="57" mass="6422">MYTFTSLSWSELPGSMPIPSVGEVRSTCSNLLKLNSCNTERWTSPIPIRIKSFLCKI</sequence>
<reference evidence="1" key="1">
    <citation type="submission" date="2018-02" db="EMBL/GenBank/DDBJ databases">
        <title>Rhizophora mucronata_Transcriptome.</title>
        <authorList>
            <person name="Meera S.P."/>
            <person name="Sreeshan A."/>
            <person name="Augustine A."/>
        </authorList>
    </citation>
    <scope>NUCLEOTIDE SEQUENCE</scope>
    <source>
        <tissue evidence="1">Leaf</tissue>
    </source>
</reference>
<proteinExistence type="predicted"/>
<accession>A0A2P2Q8W3</accession>
<evidence type="ECO:0000313" key="1">
    <source>
        <dbReference type="EMBL" id="MBX63425.1"/>
    </source>
</evidence>
<protein>
    <submittedName>
        <fullName evidence="1">Uncharacterized protein</fullName>
    </submittedName>
</protein>
<dbReference type="AlphaFoldDB" id="A0A2P2Q8W3"/>
<dbReference type="EMBL" id="GGEC01082941">
    <property type="protein sequence ID" value="MBX63425.1"/>
    <property type="molecule type" value="Transcribed_RNA"/>
</dbReference>